<reference evidence="1 2" key="1">
    <citation type="submission" date="2018-01" db="EMBL/GenBank/DDBJ databases">
        <title>Genome characterization of the sugarcane-associated fungus Trichoderma ghanense CCMA-1212 and their application in lignocelulose bioconversion.</title>
        <authorList>
            <person name="Steindorff A.S."/>
            <person name="Mendes T.D."/>
            <person name="Vilela E.S.D."/>
            <person name="Rodrigues D.S."/>
            <person name="Formighieri E.F."/>
            <person name="Melo I.S."/>
            <person name="Favaro L.C.L."/>
        </authorList>
    </citation>
    <scope>NUCLEOTIDE SEQUENCE [LARGE SCALE GENOMIC DNA]</scope>
    <source>
        <strain evidence="1 2">CCMA-1212</strain>
    </source>
</reference>
<dbReference type="GeneID" id="300579361"/>
<dbReference type="Proteomes" id="UP001642720">
    <property type="component" value="Unassembled WGS sequence"/>
</dbReference>
<evidence type="ECO:0000313" key="1">
    <source>
        <dbReference type="EMBL" id="TFB00252.1"/>
    </source>
</evidence>
<accession>A0ABY2GXG8</accession>
<dbReference type="EMBL" id="PPTA01000011">
    <property type="protein sequence ID" value="TFB00252.1"/>
    <property type="molecule type" value="Genomic_DNA"/>
</dbReference>
<name>A0ABY2GXG8_9HYPO</name>
<proteinExistence type="predicted"/>
<keyword evidence="2" id="KW-1185">Reference proteome</keyword>
<sequence>MQGAFTANMDPISAGTGVFPRGSDLDPIKCLLVLEYQAATHADSKTRTTMAPKSRLVQSARGGAGWCCSSRNGSPQTVRMMNKIVVGALGLVAGVAATPLELAERGSCRDDSLYKCFADAQYSASASAYCSALDPAIRTVTAEPPAATKTVWTTITADVSTDIINLRTTVYTATVPSSTEIATETDTETVTITTTVPAGVQTKPPSPPPATVTIVPRKNAKRDDGVPQPSCMVKKCFIYTPERITAACSCINVPPETITITQPGSPTAQTVTSTSTEAPIITATALETVSTELLDGVTTTTTTVTTTSTATKTATASPSASNVVPNGDFSSGLTGWSVINTSPNAWVNSGVSTSGRPDGTSNAYHVTNVQNAGQFFIASPSFGVDANSIYTLSFLVDNTATDSSWLAHARAQLNCGSFTLADVAVASAPEGPNGYRVSTNNFNTPSATDALTLSQLGRCQVQILFSSFPQVPNTWFLADVSVTYVGKYGRGKTNKMASQEPFQPSLSDVLVVRAMLAQAVILPELVGTILDYAEYWVRSCSKAQWNSSIPALRVGDGEFDYQGSKFLLRSFPVGLTENAMHREEDEDGHSYGKATLPPLPMGKACDREYFQNLIRNPPTQPHPVRKIVFRIVSHDQGWTTDDQSPGPFIVAKTWFDAGIERFDSTHNCDQGTDRRRLPLCKLRTIEPEIVKATRDRGVSGDHYARTPWQGPREIQRNAMAVGDSTTYVTTWTCWDLYAPDSDEARKKMEEGKGRMNGDGSFVRSLGLGDVVTVWGRAMHRGWVNVVESVEMEVYWAM</sequence>
<organism evidence="1 2">
    <name type="scientific">Trichoderma ghanense</name>
    <dbReference type="NCBI Taxonomy" id="65468"/>
    <lineage>
        <taxon>Eukaryota</taxon>
        <taxon>Fungi</taxon>
        <taxon>Dikarya</taxon>
        <taxon>Ascomycota</taxon>
        <taxon>Pezizomycotina</taxon>
        <taxon>Sordariomycetes</taxon>
        <taxon>Hypocreomycetidae</taxon>
        <taxon>Hypocreales</taxon>
        <taxon>Hypocreaceae</taxon>
        <taxon>Trichoderma</taxon>
    </lineage>
</organism>
<protein>
    <recommendedName>
        <fullName evidence="3">CBM-cenC domain-containing protein</fullName>
    </recommendedName>
</protein>
<gene>
    <name evidence="1" type="ORF">CCMA1212_007749</name>
</gene>
<evidence type="ECO:0008006" key="3">
    <source>
        <dbReference type="Google" id="ProtNLM"/>
    </source>
</evidence>
<dbReference type="Gene3D" id="2.60.120.260">
    <property type="entry name" value="Galactose-binding domain-like"/>
    <property type="match status" value="1"/>
</dbReference>
<dbReference type="RefSeq" id="XP_073556453.1">
    <property type="nucleotide sequence ID" value="XM_073704911.1"/>
</dbReference>
<evidence type="ECO:0000313" key="2">
    <source>
        <dbReference type="Proteomes" id="UP001642720"/>
    </source>
</evidence>
<comment type="caution">
    <text evidence="1">The sequence shown here is derived from an EMBL/GenBank/DDBJ whole genome shotgun (WGS) entry which is preliminary data.</text>
</comment>